<dbReference type="Pfam" id="PF00280">
    <property type="entry name" value="potato_inhibit"/>
    <property type="match status" value="1"/>
</dbReference>
<dbReference type="Proteomes" id="UP000295252">
    <property type="component" value="Chromosome IX"/>
</dbReference>
<keyword evidence="2" id="KW-0646">Protease inhibitor</keyword>
<protein>
    <submittedName>
        <fullName evidence="4">Uncharacterized protein</fullName>
    </submittedName>
</protein>
<name>A0A068UAR8_COFCA</name>
<organism evidence="4 5">
    <name type="scientific">Coffea canephora</name>
    <name type="common">Robusta coffee</name>
    <dbReference type="NCBI Taxonomy" id="49390"/>
    <lineage>
        <taxon>Eukaryota</taxon>
        <taxon>Viridiplantae</taxon>
        <taxon>Streptophyta</taxon>
        <taxon>Embryophyta</taxon>
        <taxon>Tracheophyta</taxon>
        <taxon>Spermatophyta</taxon>
        <taxon>Magnoliopsida</taxon>
        <taxon>eudicotyledons</taxon>
        <taxon>Gunneridae</taxon>
        <taxon>Pentapetalae</taxon>
        <taxon>asterids</taxon>
        <taxon>lamiids</taxon>
        <taxon>Gentianales</taxon>
        <taxon>Rubiaceae</taxon>
        <taxon>Ixoroideae</taxon>
        <taxon>Gardenieae complex</taxon>
        <taxon>Bertiereae - Coffeeae clade</taxon>
        <taxon>Coffeeae</taxon>
        <taxon>Coffea</taxon>
    </lineage>
</organism>
<dbReference type="PANTHER" id="PTHR33091">
    <property type="entry name" value="PROTEIN, PUTATIVE, EXPRESSED-RELATED"/>
    <property type="match status" value="1"/>
</dbReference>
<dbReference type="SUPFAM" id="SSF54654">
    <property type="entry name" value="CI-2 family of serine protease inhibitors"/>
    <property type="match status" value="1"/>
</dbReference>
<dbReference type="Gene3D" id="3.30.10.10">
    <property type="entry name" value="Trypsin Inhibitor V, subunit A"/>
    <property type="match status" value="1"/>
</dbReference>
<dbReference type="Gramene" id="CDP04703">
    <property type="protein sequence ID" value="CDP04703"/>
    <property type="gene ID" value="GSCOC_T00018765001"/>
</dbReference>
<keyword evidence="3" id="KW-0722">Serine protease inhibitor</keyword>
<evidence type="ECO:0000313" key="4">
    <source>
        <dbReference type="EMBL" id="CDP04703.1"/>
    </source>
</evidence>
<dbReference type="GO" id="GO:0009611">
    <property type="term" value="P:response to wounding"/>
    <property type="evidence" value="ECO:0007669"/>
    <property type="project" value="InterPro"/>
</dbReference>
<dbReference type="AlphaFoldDB" id="A0A068UAR8"/>
<gene>
    <name evidence="4" type="ORF">GSCOC_T00018765001</name>
</gene>
<dbReference type="InParanoid" id="A0A068UAR8"/>
<dbReference type="GO" id="GO:0004867">
    <property type="term" value="F:serine-type endopeptidase inhibitor activity"/>
    <property type="evidence" value="ECO:0007669"/>
    <property type="project" value="UniProtKB-KW"/>
</dbReference>
<evidence type="ECO:0000256" key="2">
    <source>
        <dbReference type="ARBA" id="ARBA00022690"/>
    </source>
</evidence>
<dbReference type="PANTHER" id="PTHR33091:SF29">
    <property type="entry name" value="SUBTILISIN INHIBITOR 1"/>
    <property type="match status" value="1"/>
</dbReference>
<dbReference type="OMA" id="CCNIVWI"/>
<dbReference type="InterPro" id="IPR036354">
    <property type="entry name" value="Prot_inh_pot1_sf"/>
</dbReference>
<comment type="similarity">
    <text evidence="1">Belongs to the protease inhibitor I13 (potato type I serine protease inhibitor) family.</text>
</comment>
<accession>A0A068UAR8</accession>
<proteinExistence type="inferred from homology"/>
<dbReference type="PhylomeDB" id="A0A068UAR8"/>
<dbReference type="FunCoup" id="A0A068UAR8">
    <property type="interactions" value="1"/>
</dbReference>
<keyword evidence="5" id="KW-1185">Reference proteome</keyword>
<reference evidence="5" key="1">
    <citation type="journal article" date="2014" name="Science">
        <title>The coffee genome provides insight into the convergent evolution of caffeine biosynthesis.</title>
        <authorList>
            <person name="Denoeud F."/>
            <person name="Carretero-Paulet L."/>
            <person name="Dereeper A."/>
            <person name="Droc G."/>
            <person name="Guyot R."/>
            <person name="Pietrella M."/>
            <person name="Zheng C."/>
            <person name="Alberti A."/>
            <person name="Anthony F."/>
            <person name="Aprea G."/>
            <person name="Aury J.M."/>
            <person name="Bento P."/>
            <person name="Bernard M."/>
            <person name="Bocs S."/>
            <person name="Campa C."/>
            <person name="Cenci A."/>
            <person name="Combes M.C."/>
            <person name="Crouzillat D."/>
            <person name="Da Silva C."/>
            <person name="Daddiego L."/>
            <person name="De Bellis F."/>
            <person name="Dussert S."/>
            <person name="Garsmeur O."/>
            <person name="Gayraud T."/>
            <person name="Guignon V."/>
            <person name="Jahn K."/>
            <person name="Jamilloux V."/>
            <person name="Joet T."/>
            <person name="Labadie K."/>
            <person name="Lan T."/>
            <person name="Leclercq J."/>
            <person name="Lepelley M."/>
            <person name="Leroy T."/>
            <person name="Li L.T."/>
            <person name="Librado P."/>
            <person name="Lopez L."/>
            <person name="Munoz A."/>
            <person name="Noel B."/>
            <person name="Pallavicini A."/>
            <person name="Perrotta G."/>
            <person name="Poncet V."/>
            <person name="Pot D."/>
            <person name="Priyono X."/>
            <person name="Rigoreau M."/>
            <person name="Rouard M."/>
            <person name="Rozas J."/>
            <person name="Tranchant-Dubreuil C."/>
            <person name="VanBuren R."/>
            <person name="Zhang Q."/>
            <person name="Andrade A.C."/>
            <person name="Argout X."/>
            <person name="Bertrand B."/>
            <person name="de Kochko A."/>
            <person name="Graziosi G."/>
            <person name="Henry R.J."/>
            <person name="Jayarama X."/>
            <person name="Ming R."/>
            <person name="Nagai C."/>
            <person name="Rounsley S."/>
            <person name="Sankoff D."/>
            <person name="Giuliano G."/>
            <person name="Albert V.A."/>
            <person name="Wincker P."/>
            <person name="Lashermes P."/>
        </authorList>
    </citation>
    <scope>NUCLEOTIDE SEQUENCE [LARGE SCALE GENOMIC DNA]</scope>
    <source>
        <strain evidence="5">cv. DH200-94</strain>
    </source>
</reference>
<sequence length="87" mass="9905">MPQRIPYPPCFSGCSKRECCTPRAYKYEWPELKGANGQHAKEVIEKENPYVTVVPGHSQFILADFCCNRVFVFLDENDNVIVGPRIG</sequence>
<dbReference type="InterPro" id="IPR000864">
    <property type="entry name" value="Prot_inh_pot1"/>
</dbReference>
<dbReference type="OrthoDB" id="10013825at2759"/>
<evidence type="ECO:0000256" key="1">
    <source>
        <dbReference type="ARBA" id="ARBA00008210"/>
    </source>
</evidence>
<dbReference type="EMBL" id="HG739097">
    <property type="protein sequence ID" value="CDP04703.1"/>
    <property type="molecule type" value="Genomic_DNA"/>
</dbReference>
<evidence type="ECO:0000313" key="5">
    <source>
        <dbReference type="Proteomes" id="UP000295252"/>
    </source>
</evidence>
<evidence type="ECO:0000256" key="3">
    <source>
        <dbReference type="ARBA" id="ARBA00022900"/>
    </source>
</evidence>